<name>A0A165NAQ8_EXIGL</name>
<proteinExistence type="predicted"/>
<dbReference type="Proteomes" id="UP000077266">
    <property type="component" value="Unassembled WGS sequence"/>
</dbReference>
<evidence type="ECO:0000313" key="2">
    <source>
        <dbReference type="Proteomes" id="UP000077266"/>
    </source>
</evidence>
<sequence>MANLPDELLSAILAPSFAVAHSRFADTSTSSPFATASASLPASRLLLVCKRFMRVASPYLYETVVIRSPSQAEAFKLALSRAPELARFVRKLRLEGAYGRFLVPKIMGAMSAVTHLCFTLSVDAGEKLEGLYKAFNAMNPTHVYLWMSSGRKVGSPRYQALVKSFCAAIPKWTKLEHFSFEGLAQSLSDGGGLRTHWHFSDDLGIAIALAKCPALRTVDAWPNFYIDGTEVALKHILRNTSVRVTLHSRYPADSPTYPYMAAFSSEEGERVILSNPYRSLWLSQVGTIGP</sequence>
<keyword evidence="2" id="KW-1185">Reference proteome</keyword>
<accession>A0A165NAQ8</accession>
<reference evidence="1 2" key="1">
    <citation type="journal article" date="2016" name="Mol. Biol. Evol.">
        <title>Comparative Genomics of Early-Diverging Mushroom-Forming Fungi Provides Insights into the Origins of Lignocellulose Decay Capabilities.</title>
        <authorList>
            <person name="Nagy L.G."/>
            <person name="Riley R."/>
            <person name="Tritt A."/>
            <person name="Adam C."/>
            <person name="Daum C."/>
            <person name="Floudas D."/>
            <person name="Sun H."/>
            <person name="Yadav J.S."/>
            <person name="Pangilinan J."/>
            <person name="Larsson K.H."/>
            <person name="Matsuura K."/>
            <person name="Barry K."/>
            <person name="Labutti K."/>
            <person name="Kuo R."/>
            <person name="Ohm R.A."/>
            <person name="Bhattacharya S.S."/>
            <person name="Shirouzu T."/>
            <person name="Yoshinaga Y."/>
            <person name="Martin F.M."/>
            <person name="Grigoriev I.V."/>
            <person name="Hibbett D.S."/>
        </authorList>
    </citation>
    <scope>NUCLEOTIDE SEQUENCE [LARGE SCALE GENOMIC DNA]</scope>
    <source>
        <strain evidence="1 2">HHB12029</strain>
    </source>
</reference>
<dbReference type="InParanoid" id="A0A165NAQ8"/>
<dbReference type="OrthoDB" id="2786563at2759"/>
<organism evidence="1 2">
    <name type="scientific">Exidia glandulosa HHB12029</name>
    <dbReference type="NCBI Taxonomy" id="1314781"/>
    <lineage>
        <taxon>Eukaryota</taxon>
        <taxon>Fungi</taxon>
        <taxon>Dikarya</taxon>
        <taxon>Basidiomycota</taxon>
        <taxon>Agaricomycotina</taxon>
        <taxon>Agaricomycetes</taxon>
        <taxon>Auriculariales</taxon>
        <taxon>Exidiaceae</taxon>
        <taxon>Exidia</taxon>
    </lineage>
</organism>
<gene>
    <name evidence="1" type="ORF">EXIGLDRAFT_830636</name>
</gene>
<protein>
    <submittedName>
        <fullName evidence="1">Uncharacterized protein</fullName>
    </submittedName>
</protein>
<dbReference type="AlphaFoldDB" id="A0A165NAQ8"/>
<dbReference type="EMBL" id="KV425900">
    <property type="protein sequence ID" value="KZW00472.1"/>
    <property type="molecule type" value="Genomic_DNA"/>
</dbReference>
<evidence type="ECO:0000313" key="1">
    <source>
        <dbReference type="EMBL" id="KZW00472.1"/>
    </source>
</evidence>